<dbReference type="Pfam" id="PF00512">
    <property type="entry name" value="HisKA"/>
    <property type="match status" value="1"/>
</dbReference>
<dbReference type="InterPro" id="IPR036097">
    <property type="entry name" value="HisK_dim/P_sf"/>
</dbReference>
<dbReference type="InterPro" id="IPR015943">
    <property type="entry name" value="WD40/YVTN_repeat-like_dom_sf"/>
</dbReference>
<reference evidence="16" key="1">
    <citation type="submission" date="2022-01" db="EMBL/GenBank/DDBJ databases">
        <title>Novel bile acid biosynthetic pathways are enriched in the microbiome of centenarians.</title>
        <authorList>
            <person name="Sato Y."/>
            <person name="Atarashi K."/>
            <person name="Plichta R.D."/>
            <person name="Arai Y."/>
            <person name="Sasajima S."/>
            <person name="Kearney M.S."/>
            <person name="Suda W."/>
            <person name="Takeshita K."/>
            <person name="Sasaki T."/>
            <person name="Okamoto S."/>
            <person name="Skelly N.A."/>
            <person name="Okamura Y."/>
            <person name="Vlamakis H."/>
            <person name="Li Y."/>
            <person name="Tanoue T."/>
            <person name="Takei H."/>
            <person name="Nittono H."/>
            <person name="Narushima S."/>
            <person name="Irie J."/>
            <person name="Itoh H."/>
            <person name="Moriya K."/>
            <person name="Sugiura Y."/>
            <person name="Suematsu M."/>
            <person name="Moritoki N."/>
            <person name="Shibata S."/>
            <person name="Littman R.D."/>
            <person name="Fischbach A.M."/>
            <person name="Uwamino Y."/>
            <person name="Inoue T."/>
            <person name="Honda A."/>
            <person name="Hattori M."/>
            <person name="Murai T."/>
            <person name="Xavier J.R."/>
            <person name="Hirose N."/>
            <person name="Honda K."/>
        </authorList>
    </citation>
    <scope>NUCLEOTIDE SEQUENCE</scope>
    <source>
        <strain evidence="16">CE91-St7</strain>
    </source>
</reference>
<dbReference type="GO" id="GO:0003700">
    <property type="term" value="F:DNA-binding transcription factor activity"/>
    <property type="evidence" value="ECO:0007669"/>
    <property type="project" value="InterPro"/>
</dbReference>
<dbReference type="GO" id="GO:0000155">
    <property type="term" value="F:phosphorelay sensor kinase activity"/>
    <property type="evidence" value="ECO:0007669"/>
    <property type="project" value="InterPro"/>
</dbReference>
<dbReference type="FunFam" id="3.30.565.10:FF:000037">
    <property type="entry name" value="Hybrid sensor histidine kinase/response regulator"/>
    <property type="match status" value="1"/>
</dbReference>
<feature type="domain" description="Histidine kinase" evidence="14">
    <location>
        <begin position="786"/>
        <end position="1003"/>
    </location>
</feature>
<dbReference type="CDD" id="cd00082">
    <property type="entry name" value="HisKA"/>
    <property type="match status" value="1"/>
</dbReference>
<dbReference type="FunFam" id="2.130.10.10:FF:001710">
    <property type="entry name" value="Two-component system sensor histidine kinase/response regulator, hybrid (One-component system)"/>
    <property type="match status" value="1"/>
</dbReference>
<proteinExistence type="predicted"/>
<dbReference type="PROSITE" id="PS01124">
    <property type="entry name" value="HTH_ARAC_FAMILY_2"/>
    <property type="match status" value="1"/>
</dbReference>
<protein>
    <recommendedName>
        <fullName evidence="2">histidine kinase</fullName>
        <ecNumber evidence="2">2.7.13.3</ecNumber>
    </recommendedName>
</protein>
<organism evidence="16 17">
    <name type="scientific">Phocaeicola dorei</name>
    <dbReference type="NCBI Taxonomy" id="357276"/>
    <lineage>
        <taxon>Bacteria</taxon>
        <taxon>Pseudomonadati</taxon>
        <taxon>Bacteroidota</taxon>
        <taxon>Bacteroidia</taxon>
        <taxon>Bacteroidales</taxon>
        <taxon>Bacteroidaceae</taxon>
        <taxon>Phocaeicola</taxon>
    </lineage>
</organism>
<dbReference type="Pfam" id="PF07494">
    <property type="entry name" value="Reg_prop"/>
    <property type="match status" value="1"/>
</dbReference>
<dbReference type="PROSITE" id="PS00041">
    <property type="entry name" value="HTH_ARAC_FAMILY_1"/>
    <property type="match status" value="1"/>
</dbReference>
<dbReference type="PANTHER" id="PTHR43547:SF2">
    <property type="entry name" value="HYBRID SIGNAL TRANSDUCTION HISTIDINE KINASE C"/>
    <property type="match status" value="1"/>
</dbReference>
<evidence type="ECO:0000313" key="17">
    <source>
        <dbReference type="Proteomes" id="UP001055104"/>
    </source>
</evidence>
<dbReference type="SUPFAM" id="SSF46689">
    <property type="entry name" value="Homeodomain-like"/>
    <property type="match status" value="1"/>
</dbReference>
<keyword evidence="3 12" id="KW-0597">Phosphoprotein</keyword>
<dbReference type="Gene3D" id="2.60.40.10">
    <property type="entry name" value="Immunoglobulins"/>
    <property type="match status" value="1"/>
</dbReference>
<dbReference type="InterPro" id="IPR011006">
    <property type="entry name" value="CheY-like_superfamily"/>
</dbReference>
<evidence type="ECO:0000256" key="1">
    <source>
        <dbReference type="ARBA" id="ARBA00000085"/>
    </source>
</evidence>
<dbReference type="GO" id="GO:0043565">
    <property type="term" value="F:sequence-specific DNA binding"/>
    <property type="evidence" value="ECO:0007669"/>
    <property type="project" value="InterPro"/>
</dbReference>
<dbReference type="InterPro" id="IPR003594">
    <property type="entry name" value="HATPase_dom"/>
</dbReference>
<keyword evidence="11" id="KW-0804">Transcription</keyword>
<dbReference type="InterPro" id="IPR036890">
    <property type="entry name" value="HATPase_C_sf"/>
</dbReference>
<dbReference type="SUPFAM" id="SSF47384">
    <property type="entry name" value="Homodimeric domain of signal transducing histidine kinase"/>
    <property type="match status" value="1"/>
</dbReference>
<dbReference type="InterPro" id="IPR011110">
    <property type="entry name" value="Reg_prop"/>
</dbReference>
<evidence type="ECO:0000256" key="6">
    <source>
        <dbReference type="ARBA" id="ARBA00022777"/>
    </source>
</evidence>
<dbReference type="InterPro" id="IPR005467">
    <property type="entry name" value="His_kinase_dom"/>
</dbReference>
<dbReference type="FunFam" id="3.40.50.2300:FF:000138">
    <property type="entry name" value="Two-component system sensor histidine kinase/response regulator"/>
    <property type="match status" value="1"/>
</dbReference>
<evidence type="ECO:0000256" key="7">
    <source>
        <dbReference type="ARBA" id="ARBA00022840"/>
    </source>
</evidence>
<keyword evidence="10" id="KW-0238">DNA-binding</keyword>
<comment type="caution">
    <text evidence="16">The sequence shown here is derived from an EMBL/GenBank/DDBJ whole genome shotgun (WGS) entry which is preliminary data.</text>
</comment>
<dbReference type="Gene3D" id="1.10.10.60">
    <property type="entry name" value="Homeodomain-like"/>
    <property type="match status" value="1"/>
</dbReference>
<evidence type="ECO:0000259" key="15">
    <source>
        <dbReference type="PROSITE" id="PS50110"/>
    </source>
</evidence>
<dbReference type="GO" id="GO:0005524">
    <property type="term" value="F:ATP binding"/>
    <property type="evidence" value="ECO:0007669"/>
    <property type="project" value="UniProtKB-KW"/>
</dbReference>
<comment type="catalytic activity">
    <reaction evidence="1">
        <text>ATP + protein L-histidine = ADP + protein N-phospho-L-histidine.</text>
        <dbReference type="EC" id="2.7.13.3"/>
    </reaction>
</comment>
<dbReference type="Pfam" id="PF00072">
    <property type="entry name" value="Response_reg"/>
    <property type="match status" value="1"/>
</dbReference>
<dbReference type="SMART" id="SM00342">
    <property type="entry name" value="HTH_ARAC"/>
    <property type="match status" value="1"/>
</dbReference>
<dbReference type="SMART" id="SM00448">
    <property type="entry name" value="REC"/>
    <property type="match status" value="1"/>
</dbReference>
<dbReference type="PROSITE" id="PS50110">
    <property type="entry name" value="RESPONSE_REGULATORY"/>
    <property type="match status" value="1"/>
</dbReference>
<dbReference type="EMBL" id="BQOB01000001">
    <property type="protein sequence ID" value="GKH83249.1"/>
    <property type="molecule type" value="Genomic_DNA"/>
</dbReference>
<dbReference type="InterPro" id="IPR003661">
    <property type="entry name" value="HisK_dim/P_dom"/>
</dbReference>
<evidence type="ECO:0000259" key="13">
    <source>
        <dbReference type="PROSITE" id="PS01124"/>
    </source>
</evidence>
<evidence type="ECO:0000256" key="12">
    <source>
        <dbReference type="PROSITE-ProRule" id="PRU00169"/>
    </source>
</evidence>
<dbReference type="PANTHER" id="PTHR43547">
    <property type="entry name" value="TWO-COMPONENT HISTIDINE KINASE"/>
    <property type="match status" value="1"/>
</dbReference>
<name>A0AA37NJA6_9BACT</name>
<evidence type="ECO:0000313" key="16">
    <source>
        <dbReference type="EMBL" id="GKH83249.1"/>
    </source>
</evidence>
<feature type="modified residue" description="4-aspartylphosphate" evidence="12">
    <location>
        <position position="1093"/>
    </location>
</feature>
<dbReference type="Gene3D" id="2.130.10.10">
    <property type="entry name" value="YVTN repeat-like/Quinoprotein amine dehydrogenase"/>
    <property type="match status" value="2"/>
</dbReference>
<accession>A0AA37NJA6</accession>
<keyword evidence="9" id="KW-0805">Transcription regulation</keyword>
<feature type="domain" description="HTH araC/xylS-type" evidence="13">
    <location>
        <begin position="1194"/>
        <end position="1293"/>
    </location>
</feature>
<dbReference type="Gene3D" id="1.10.287.130">
    <property type="match status" value="1"/>
</dbReference>
<gene>
    <name evidence="16" type="ORF">CE91St7_41330</name>
</gene>
<dbReference type="Pfam" id="PF02518">
    <property type="entry name" value="HATPase_c"/>
    <property type="match status" value="1"/>
</dbReference>
<dbReference type="InterPro" id="IPR018062">
    <property type="entry name" value="HTH_AraC-typ_CS"/>
</dbReference>
<dbReference type="Pfam" id="PF12833">
    <property type="entry name" value="HTH_18"/>
    <property type="match status" value="1"/>
</dbReference>
<keyword evidence="7" id="KW-0067">ATP-binding</keyword>
<evidence type="ECO:0000256" key="2">
    <source>
        <dbReference type="ARBA" id="ARBA00012438"/>
    </source>
</evidence>
<dbReference type="InterPro" id="IPR009057">
    <property type="entry name" value="Homeodomain-like_sf"/>
</dbReference>
<evidence type="ECO:0000256" key="9">
    <source>
        <dbReference type="ARBA" id="ARBA00023015"/>
    </source>
</evidence>
<dbReference type="InterPro" id="IPR018060">
    <property type="entry name" value="HTH_AraC"/>
</dbReference>
<keyword evidence="5" id="KW-0547">Nucleotide-binding</keyword>
<dbReference type="SUPFAM" id="SSF63829">
    <property type="entry name" value="Calcium-dependent phosphotriesterase"/>
    <property type="match status" value="1"/>
</dbReference>
<dbReference type="SUPFAM" id="SSF55874">
    <property type="entry name" value="ATPase domain of HSP90 chaperone/DNA topoisomerase II/histidine kinase"/>
    <property type="match status" value="1"/>
</dbReference>
<keyword evidence="4" id="KW-0808">Transferase</keyword>
<evidence type="ECO:0000256" key="10">
    <source>
        <dbReference type="ARBA" id="ARBA00023125"/>
    </source>
</evidence>
<keyword evidence="6 16" id="KW-0418">Kinase</keyword>
<dbReference type="SUPFAM" id="SSF101898">
    <property type="entry name" value="NHL repeat"/>
    <property type="match status" value="1"/>
</dbReference>
<dbReference type="InterPro" id="IPR001789">
    <property type="entry name" value="Sig_transdc_resp-reg_receiver"/>
</dbReference>
<dbReference type="InterPro" id="IPR013783">
    <property type="entry name" value="Ig-like_fold"/>
</dbReference>
<keyword evidence="8" id="KW-0902">Two-component regulatory system</keyword>
<dbReference type="Pfam" id="PF07495">
    <property type="entry name" value="Y_Y_Y"/>
    <property type="match status" value="1"/>
</dbReference>
<evidence type="ECO:0000256" key="5">
    <source>
        <dbReference type="ARBA" id="ARBA00022741"/>
    </source>
</evidence>
<dbReference type="EC" id="2.7.13.3" evidence="2"/>
<dbReference type="CDD" id="cd00075">
    <property type="entry name" value="HATPase"/>
    <property type="match status" value="1"/>
</dbReference>
<dbReference type="SMART" id="SM00387">
    <property type="entry name" value="HATPase_c"/>
    <property type="match status" value="1"/>
</dbReference>
<sequence length="1298" mass="146023">MGIEDGLNNRRIFRIQKGGRGYMWFLTQEGIDRYDGKTVKHYTVLDGNMEVAPHVNLNWLYTDSSHTLWTVGRKGRVFRYDAVCDRFLMVYKFPGLQDTETATLHYACMDNNDRIWLCHGDSIVRYDIRTGTTERLNSPSTENITAFTQKDSTYFFIGTSNGLLQVREKEGVLETVTGACTDNIRTPVSELYFHTGSKKLFVGTFKEGILMYDTQAAPAVVADGTLQNVGINRIAPFGERQLLIATGGRGVYRLDVDSLGAKPYITTDYGSYNGMNGNNINDIYVDEDGRIWMANYPTGVTVRNDRYRSYKWLKHSHGNSSSLANDQVHDVIRDGEGDLWFATCNGISMLNSTTGRWRSFLSNSERITDDDNHIFLTLCEISPGIIWAGGYTSGIYSIDKRTETVKYISPYSLAGIRPDQYINDIKKDSRGDVWSGGYYNLKRINPETGTMRLYPGLGSITTIQEKDTDRMWIGTTMGLYLLDKQRGDYRRIDFPVETVHVSALYQAADGTLYVGTRGAGLLVYDIANERFIQQYHTDNCALVSNNIYIIIPRSDGSLLLGTENSITTFLHEERTFHNWTAEQGLMSVCFNAGAATWYRDSLAFGSNDGVIVFPADLQIPAPQFSRMQLRDFAVASQPVYSGEEGSPLAKDVDGTYKLELGYGQNTFSLEAVSINYDYPSNILYSWKLEGFYNGWSHPSLDGRIQITNLPPGKYNLRICAISNEEKYKVYEERDVIVHVARPPWLGTWAIAGYILLAIAATTTAFRIIMLRKQKKLSEEKTRFFIGTAHDIRTPLTLIKAPLEEMVERQQVKQAGEDNLKMALRSVNNLLRLVTDLINFERSDMYTPQLYIGEYELDSYLESTCEAFHTYASLKNISFTRTGATSRLNVWFDRDKMDSILKNLLSNALKYTPRNGSVQVRAFTEGHTWGIEITDTGIGIPAKDRKNIGGRFFRGSNAVNQKVPGSGIGLMMVQRLVRLHKGKVVITSTEGEGTCVRVTFPVGNRHLRKAHIVTVAKVEDTIPVPLETAPAGMREETARNGESPYRILVVEDNDDLRGYLEGLLAQEYHVQACMNGRDALVVAREYNPDLILSDVMMPEMGGDELCADIKSDIETSHIPVILLTALSDEKNMLKGLDKGADAYITKPFSINVLRANIRSILANRALLRKAYANLESGSGPVPEGCSNVVDWKFIAAVRECVMEHISDPDFNVDTLCEIQHMSRTSFFNKLKMLTGYAPVDYIRSIRLQHAARLLKQERCPIAEVADATGFSDAKYFREVFRKCYGVSPSEYRKEAAGNR</sequence>
<evidence type="ECO:0000256" key="8">
    <source>
        <dbReference type="ARBA" id="ARBA00023012"/>
    </source>
</evidence>
<evidence type="ECO:0000256" key="11">
    <source>
        <dbReference type="ARBA" id="ARBA00023163"/>
    </source>
</evidence>
<dbReference type="PRINTS" id="PR00344">
    <property type="entry name" value="BCTRLSENSOR"/>
</dbReference>
<evidence type="ECO:0000256" key="4">
    <source>
        <dbReference type="ARBA" id="ARBA00022679"/>
    </source>
</evidence>
<evidence type="ECO:0000259" key="14">
    <source>
        <dbReference type="PROSITE" id="PS50109"/>
    </source>
</evidence>
<dbReference type="Proteomes" id="UP001055104">
    <property type="component" value="Unassembled WGS sequence"/>
</dbReference>
<dbReference type="Gene3D" id="3.40.50.2300">
    <property type="match status" value="1"/>
</dbReference>
<dbReference type="PROSITE" id="PS50109">
    <property type="entry name" value="HIS_KIN"/>
    <property type="match status" value="1"/>
</dbReference>
<dbReference type="Gene3D" id="3.30.565.10">
    <property type="entry name" value="Histidine kinase-like ATPase, C-terminal domain"/>
    <property type="match status" value="1"/>
</dbReference>
<feature type="domain" description="Response regulatory" evidence="15">
    <location>
        <begin position="1045"/>
        <end position="1160"/>
    </location>
</feature>
<dbReference type="SMART" id="SM00388">
    <property type="entry name" value="HisKA"/>
    <property type="match status" value="1"/>
</dbReference>
<evidence type="ECO:0000256" key="3">
    <source>
        <dbReference type="ARBA" id="ARBA00022553"/>
    </source>
</evidence>
<dbReference type="SUPFAM" id="SSF52172">
    <property type="entry name" value="CheY-like"/>
    <property type="match status" value="1"/>
</dbReference>
<dbReference type="InterPro" id="IPR004358">
    <property type="entry name" value="Sig_transdc_His_kin-like_C"/>
</dbReference>
<dbReference type="InterPro" id="IPR011123">
    <property type="entry name" value="Y_Y_Y"/>
</dbReference>